<accession>A0A6J4LED7</accession>
<dbReference type="GO" id="GO:0034220">
    <property type="term" value="P:monoatomic ion transmembrane transport"/>
    <property type="evidence" value="ECO:0007669"/>
    <property type="project" value="UniProtKB-KW"/>
</dbReference>
<evidence type="ECO:0000256" key="3">
    <source>
        <dbReference type="ARBA" id="ARBA00022989"/>
    </source>
</evidence>
<dbReference type="EMBL" id="CADCTR010002083">
    <property type="protein sequence ID" value="CAA9330968.1"/>
    <property type="molecule type" value="Genomic_DNA"/>
</dbReference>
<dbReference type="AlphaFoldDB" id="A0A6J4LED7"/>
<feature type="transmembrane region" description="Helical" evidence="5">
    <location>
        <begin position="51"/>
        <end position="70"/>
    </location>
</feature>
<reference evidence="6" key="1">
    <citation type="submission" date="2020-02" db="EMBL/GenBank/DDBJ databases">
        <authorList>
            <person name="Meier V. D."/>
        </authorList>
    </citation>
    <scope>NUCLEOTIDE SEQUENCE</scope>
    <source>
        <strain evidence="6">AVDCRST_MAG93</strain>
    </source>
</reference>
<gene>
    <name evidence="6" type="ORF">AVDCRST_MAG93-6190</name>
</gene>
<dbReference type="GO" id="GO:0016020">
    <property type="term" value="C:membrane"/>
    <property type="evidence" value="ECO:0007669"/>
    <property type="project" value="UniProtKB-SubCell"/>
</dbReference>
<name>A0A6J4LED7_9CHLR</name>
<keyword evidence="3 5" id="KW-1133">Transmembrane helix</keyword>
<sequence length="93" mass="10688">MEDVKTLEIERLELLKRVEAWLETPMVVLGFVWLALLVAEFVWGASTLFEGLGTIVWIVFILDFVFRLTLVPHKIRYLRPNKLGAKTCSATKP</sequence>
<keyword evidence="2 5" id="KW-0812">Transmembrane</keyword>
<comment type="subcellular location">
    <subcellularLocation>
        <location evidence="1">Membrane</location>
        <topology evidence="1">Multi-pass membrane protein</topology>
    </subcellularLocation>
</comment>
<keyword evidence="6" id="KW-0813">Transport</keyword>
<keyword evidence="6" id="KW-0406">Ion transport</keyword>
<keyword evidence="6" id="KW-0407">Ion channel</keyword>
<feature type="transmembrane region" description="Helical" evidence="5">
    <location>
        <begin position="21"/>
        <end position="45"/>
    </location>
</feature>
<dbReference type="Gene3D" id="1.20.120.350">
    <property type="entry name" value="Voltage-gated potassium channels. Chain C"/>
    <property type="match status" value="1"/>
</dbReference>
<organism evidence="6">
    <name type="scientific">uncultured Chloroflexia bacterium</name>
    <dbReference type="NCBI Taxonomy" id="1672391"/>
    <lineage>
        <taxon>Bacteria</taxon>
        <taxon>Bacillati</taxon>
        <taxon>Chloroflexota</taxon>
        <taxon>Chloroflexia</taxon>
        <taxon>environmental samples</taxon>
    </lineage>
</organism>
<evidence type="ECO:0000313" key="6">
    <source>
        <dbReference type="EMBL" id="CAA9330968.1"/>
    </source>
</evidence>
<evidence type="ECO:0000256" key="5">
    <source>
        <dbReference type="SAM" id="Phobius"/>
    </source>
</evidence>
<dbReference type="InterPro" id="IPR027359">
    <property type="entry name" value="Volt_channel_dom_sf"/>
</dbReference>
<keyword evidence="4 5" id="KW-0472">Membrane</keyword>
<proteinExistence type="predicted"/>
<evidence type="ECO:0000256" key="1">
    <source>
        <dbReference type="ARBA" id="ARBA00004141"/>
    </source>
</evidence>
<protein>
    <submittedName>
        <fullName evidence="6">Potassium voltage-gated channel subfamily KQT possible potassium channel, VIC family</fullName>
    </submittedName>
</protein>
<evidence type="ECO:0000256" key="2">
    <source>
        <dbReference type="ARBA" id="ARBA00022692"/>
    </source>
</evidence>
<evidence type="ECO:0000256" key="4">
    <source>
        <dbReference type="ARBA" id="ARBA00023136"/>
    </source>
</evidence>